<feature type="region of interest" description="Disordered" evidence="1">
    <location>
        <begin position="91"/>
        <end position="134"/>
    </location>
</feature>
<keyword evidence="3" id="KW-1185">Reference proteome</keyword>
<gene>
    <name evidence="2" type="ORF">DCAF_LOCUS5204</name>
</gene>
<protein>
    <submittedName>
        <fullName evidence="2">Uncharacterized protein</fullName>
    </submittedName>
</protein>
<comment type="caution">
    <text evidence="2">The sequence shown here is derived from an EMBL/GenBank/DDBJ whole genome shotgun (WGS) entry which is preliminary data.</text>
</comment>
<organism evidence="2 3">
    <name type="scientific">Dovyalis caffra</name>
    <dbReference type="NCBI Taxonomy" id="77055"/>
    <lineage>
        <taxon>Eukaryota</taxon>
        <taxon>Viridiplantae</taxon>
        <taxon>Streptophyta</taxon>
        <taxon>Embryophyta</taxon>
        <taxon>Tracheophyta</taxon>
        <taxon>Spermatophyta</taxon>
        <taxon>Magnoliopsida</taxon>
        <taxon>eudicotyledons</taxon>
        <taxon>Gunneridae</taxon>
        <taxon>Pentapetalae</taxon>
        <taxon>rosids</taxon>
        <taxon>fabids</taxon>
        <taxon>Malpighiales</taxon>
        <taxon>Salicaceae</taxon>
        <taxon>Flacourtieae</taxon>
        <taxon>Dovyalis</taxon>
    </lineage>
</organism>
<dbReference type="EMBL" id="CAWUPB010000857">
    <property type="protein sequence ID" value="CAK7327492.1"/>
    <property type="molecule type" value="Genomic_DNA"/>
</dbReference>
<evidence type="ECO:0000313" key="2">
    <source>
        <dbReference type="EMBL" id="CAK7327492.1"/>
    </source>
</evidence>
<proteinExistence type="predicted"/>
<dbReference type="Proteomes" id="UP001314170">
    <property type="component" value="Unassembled WGS sequence"/>
</dbReference>
<evidence type="ECO:0000256" key="1">
    <source>
        <dbReference type="SAM" id="MobiDB-lite"/>
    </source>
</evidence>
<sequence length="170" mass="18288">MLEVISLVQALPQVARVPSMLGTQSEATLDTWAPHFIIPSTTVTCLPPSPTIINGSVTCLSTILTIINGPVTSSTSNSTTHVDSTFWTTTPVVSNESEPSSNESLSPSVHDSSKRTLSNSSTTSLSSNHDIDQPRNTHLMLTRAKNNIHKPIQKLCLNNTLSDTKNITHV</sequence>
<reference evidence="2 3" key="1">
    <citation type="submission" date="2024-01" db="EMBL/GenBank/DDBJ databases">
        <authorList>
            <person name="Waweru B."/>
        </authorList>
    </citation>
    <scope>NUCLEOTIDE SEQUENCE [LARGE SCALE GENOMIC DNA]</scope>
</reference>
<accession>A0AAV1R0F6</accession>
<evidence type="ECO:0000313" key="3">
    <source>
        <dbReference type="Proteomes" id="UP001314170"/>
    </source>
</evidence>
<feature type="compositionally biased region" description="Low complexity" evidence="1">
    <location>
        <begin position="91"/>
        <end position="128"/>
    </location>
</feature>
<name>A0AAV1R0F6_9ROSI</name>
<dbReference type="AlphaFoldDB" id="A0AAV1R0F6"/>